<dbReference type="InterPro" id="IPR011990">
    <property type="entry name" value="TPR-like_helical_dom_sf"/>
</dbReference>
<gene>
    <name evidence="3" type="ORF">LshimejAT787_0208720</name>
</gene>
<dbReference type="PANTHER" id="PTHR22904:SF523">
    <property type="entry name" value="STRESS-INDUCED-PHOSPHOPROTEIN 1"/>
    <property type="match status" value="1"/>
</dbReference>
<organism evidence="3 4">
    <name type="scientific">Lyophyllum shimeji</name>
    <name type="common">Hon-shimeji</name>
    <name type="synonym">Tricholoma shimeji</name>
    <dbReference type="NCBI Taxonomy" id="47721"/>
    <lineage>
        <taxon>Eukaryota</taxon>
        <taxon>Fungi</taxon>
        <taxon>Dikarya</taxon>
        <taxon>Basidiomycota</taxon>
        <taxon>Agaricomycotina</taxon>
        <taxon>Agaricomycetes</taxon>
        <taxon>Agaricomycetidae</taxon>
        <taxon>Agaricales</taxon>
        <taxon>Tricholomatineae</taxon>
        <taxon>Lyophyllaceae</taxon>
        <taxon>Lyophyllum</taxon>
    </lineage>
</organism>
<keyword evidence="1" id="KW-0677">Repeat</keyword>
<dbReference type="Proteomes" id="UP001063166">
    <property type="component" value="Unassembled WGS sequence"/>
</dbReference>
<reference evidence="3" key="1">
    <citation type="submission" date="2022-07" db="EMBL/GenBank/DDBJ databases">
        <title>The genome of Lyophyllum shimeji provides insight into the initial evolution of ectomycorrhizal fungal genome.</title>
        <authorList>
            <person name="Kobayashi Y."/>
            <person name="Shibata T."/>
            <person name="Hirakawa H."/>
            <person name="Shigenobu S."/>
            <person name="Nishiyama T."/>
            <person name="Yamada A."/>
            <person name="Hasebe M."/>
            <person name="Kawaguchi M."/>
        </authorList>
    </citation>
    <scope>NUCLEOTIDE SEQUENCE</scope>
    <source>
        <strain evidence="3">AT787</strain>
    </source>
</reference>
<dbReference type="OrthoDB" id="2942533at2759"/>
<dbReference type="SUPFAM" id="SSF48452">
    <property type="entry name" value="TPR-like"/>
    <property type="match status" value="1"/>
</dbReference>
<evidence type="ECO:0000256" key="1">
    <source>
        <dbReference type="ARBA" id="ARBA00022737"/>
    </source>
</evidence>
<keyword evidence="4" id="KW-1185">Reference proteome</keyword>
<evidence type="ECO:0000256" key="2">
    <source>
        <dbReference type="ARBA" id="ARBA00022803"/>
    </source>
</evidence>
<dbReference type="GO" id="GO:0051879">
    <property type="term" value="F:Hsp90 protein binding"/>
    <property type="evidence" value="ECO:0007669"/>
    <property type="project" value="TreeGrafter"/>
</dbReference>
<dbReference type="PANTHER" id="PTHR22904">
    <property type="entry name" value="TPR REPEAT CONTAINING PROTEIN"/>
    <property type="match status" value="1"/>
</dbReference>
<keyword evidence="2" id="KW-0802">TPR repeat</keyword>
<dbReference type="EMBL" id="BRPK01000002">
    <property type="protein sequence ID" value="GLB35307.1"/>
    <property type="molecule type" value="Genomic_DNA"/>
</dbReference>
<evidence type="ECO:0000313" key="4">
    <source>
        <dbReference type="Proteomes" id="UP001063166"/>
    </source>
</evidence>
<dbReference type="Gene3D" id="1.25.40.10">
    <property type="entry name" value="Tetratricopeptide repeat domain"/>
    <property type="match status" value="1"/>
</dbReference>
<name>A0A9P3UJB3_LYOSH</name>
<comment type="caution">
    <text evidence="3">The sequence shown here is derived from an EMBL/GenBank/DDBJ whole genome shotgun (WGS) entry which is preliminary data.</text>
</comment>
<protein>
    <submittedName>
        <fullName evidence="3">Uncharacterized protein</fullName>
    </submittedName>
</protein>
<proteinExistence type="predicted"/>
<sequence length="417" mass="46403">MTGKNNVKRAAKKASVDYAGMDPELMKAIVGKIPPNAVTGRAALADIMKYMSENPEDLETVMKSMEHLDLDKKGEGLSGYDFASLGPKIRHESFWVLQLEHTGILDASGRSTSTSAAHSTPGARPTFMIYCYDDHETFRVTQQCDSLPTSATVLQALHRAIAKPLPPLKPELPWFLLISIKFKQHLPDLKPFLDSLPAPFHWRLETQEEAENLKEGIWKLNEDGVRKALASADKMKSAGNAAFTRKDRAEAIKAYSRAIDALTDVLSMTPDIEDEKKAKKQLAICHANRAAVHLLAGAGEDPKKAIEDGKSAQEWDHTYAKAYIRQATAHQLLGYPELAKDAVAAALKLPELENDSGLVDRLIELYTDGKGLSNDEAVFKNWTLDIMINDSKSSERLRGLKGEWRRRLDAQFAKWKR</sequence>
<accession>A0A9P3UJB3</accession>
<evidence type="ECO:0000313" key="3">
    <source>
        <dbReference type="EMBL" id="GLB35307.1"/>
    </source>
</evidence>
<dbReference type="AlphaFoldDB" id="A0A9P3UJB3"/>